<reference evidence="2 3" key="1">
    <citation type="journal article" date="2019" name="Nat. Ecol. Evol.">
        <title>Megaphylogeny resolves global patterns of mushroom evolution.</title>
        <authorList>
            <person name="Varga T."/>
            <person name="Krizsan K."/>
            <person name="Foldi C."/>
            <person name="Dima B."/>
            <person name="Sanchez-Garcia M."/>
            <person name="Sanchez-Ramirez S."/>
            <person name="Szollosi G.J."/>
            <person name="Szarkandi J.G."/>
            <person name="Papp V."/>
            <person name="Albert L."/>
            <person name="Andreopoulos W."/>
            <person name="Angelini C."/>
            <person name="Antonin V."/>
            <person name="Barry K.W."/>
            <person name="Bougher N.L."/>
            <person name="Buchanan P."/>
            <person name="Buyck B."/>
            <person name="Bense V."/>
            <person name="Catcheside P."/>
            <person name="Chovatia M."/>
            <person name="Cooper J."/>
            <person name="Damon W."/>
            <person name="Desjardin D."/>
            <person name="Finy P."/>
            <person name="Geml J."/>
            <person name="Haridas S."/>
            <person name="Hughes K."/>
            <person name="Justo A."/>
            <person name="Karasinski D."/>
            <person name="Kautmanova I."/>
            <person name="Kiss B."/>
            <person name="Kocsube S."/>
            <person name="Kotiranta H."/>
            <person name="LaButti K.M."/>
            <person name="Lechner B.E."/>
            <person name="Liimatainen K."/>
            <person name="Lipzen A."/>
            <person name="Lukacs Z."/>
            <person name="Mihaltcheva S."/>
            <person name="Morgado L.N."/>
            <person name="Niskanen T."/>
            <person name="Noordeloos M.E."/>
            <person name="Ohm R.A."/>
            <person name="Ortiz-Santana B."/>
            <person name="Ovrebo C."/>
            <person name="Racz N."/>
            <person name="Riley R."/>
            <person name="Savchenko A."/>
            <person name="Shiryaev A."/>
            <person name="Soop K."/>
            <person name="Spirin V."/>
            <person name="Szebenyi C."/>
            <person name="Tomsovsky M."/>
            <person name="Tulloss R.E."/>
            <person name="Uehling J."/>
            <person name="Grigoriev I.V."/>
            <person name="Vagvolgyi C."/>
            <person name="Papp T."/>
            <person name="Martin F.M."/>
            <person name="Miettinen O."/>
            <person name="Hibbett D.S."/>
            <person name="Nagy L.G."/>
        </authorList>
    </citation>
    <scope>NUCLEOTIDE SEQUENCE [LARGE SCALE GENOMIC DNA]</scope>
    <source>
        <strain evidence="2 3">CBS 309.79</strain>
    </source>
</reference>
<dbReference type="EMBL" id="ML178846">
    <property type="protein sequence ID" value="TFK97630.1"/>
    <property type="molecule type" value="Genomic_DNA"/>
</dbReference>
<keyword evidence="3" id="KW-1185">Reference proteome</keyword>
<evidence type="ECO:0000256" key="1">
    <source>
        <dbReference type="SAM" id="MobiDB-lite"/>
    </source>
</evidence>
<name>A0A5C3QB63_9AGAR</name>
<organism evidence="2 3">
    <name type="scientific">Pterulicium gracile</name>
    <dbReference type="NCBI Taxonomy" id="1884261"/>
    <lineage>
        <taxon>Eukaryota</taxon>
        <taxon>Fungi</taxon>
        <taxon>Dikarya</taxon>
        <taxon>Basidiomycota</taxon>
        <taxon>Agaricomycotina</taxon>
        <taxon>Agaricomycetes</taxon>
        <taxon>Agaricomycetidae</taxon>
        <taxon>Agaricales</taxon>
        <taxon>Pleurotineae</taxon>
        <taxon>Pterulaceae</taxon>
        <taxon>Pterulicium</taxon>
    </lineage>
</organism>
<accession>A0A5C3QB63</accession>
<dbReference type="AlphaFoldDB" id="A0A5C3QB63"/>
<feature type="region of interest" description="Disordered" evidence="1">
    <location>
        <begin position="1"/>
        <end position="21"/>
    </location>
</feature>
<gene>
    <name evidence="2" type="ORF">BDV98DRAFT_632216</name>
</gene>
<sequence length="147" mass="16334">MPRLGSTQGSTERTRVEGRSSALRVEGGLAGSLKLICPGMDNLEDIAISMDLVAPDSCTGLVEALSQLTTIQRCAIIDLWAINENHPPPHTQTSRDVRKCVSECIQTHWKSLYTIYYPYRPSTTMSYDAARILALVCLQPMCRHLVR</sequence>
<evidence type="ECO:0000313" key="3">
    <source>
        <dbReference type="Proteomes" id="UP000305067"/>
    </source>
</evidence>
<proteinExistence type="predicted"/>
<feature type="compositionally biased region" description="Polar residues" evidence="1">
    <location>
        <begin position="1"/>
        <end position="11"/>
    </location>
</feature>
<evidence type="ECO:0000313" key="2">
    <source>
        <dbReference type="EMBL" id="TFK97630.1"/>
    </source>
</evidence>
<dbReference type="Proteomes" id="UP000305067">
    <property type="component" value="Unassembled WGS sequence"/>
</dbReference>
<protein>
    <submittedName>
        <fullName evidence="2">Uncharacterized protein</fullName>
    </submittedName>
</protein>